<dbReference type="EMBL" id="JAQQWM010000006">
    <property type="protein sequence ID" value="KAK8059868.1"/>
    <property type="molecule type" value="Genomic_DNA"/>
</dbReference>
<evidence type="ECO:0000256" key="8">
    <source>
        <dbReference type="RuleBase" id="RU000461"/>
    </source>
</evidence>
<comment type="caution">
    <text evidence="9">The sequence shown here is derived from an EMBL/GenBank/DDBJ whole genome shotgun (WGS) entry which is preliminary data.</text>
</comment>
<dbReference type="InterPro" id="IPR002401">
    <property type="entry name" value="Cyt_P450_E_grp-I"/>
</dbReference>
<dbReference type="Proteomes" id="UP001446871">
    <property type="component" value="Unassembled WGS sequence"/>
</dbReference>
<dbReference type="PRINTS" id="PR00463">
    <property type="entry name" value="EP450I"/>
</dbReference>
<dbReference type="PANTHER" id="PTHR24305">
    <property type="entry name" value="CYTOCHROME P450"/>
    <property type="match status" value="1"/>
</dbReference>
<evidence type="ECO:0000313" key="10">
    <source>
        <dbReference type="Proteomes" id="UP001446871"/>
    </source>
</evidence>
<proteinExistence type="inferred from homology"/>
<reference evidence="9 10" key="1">
    <citation type="submission" date="2023-01" db="EMBL/GenBank/DDBJ databases">
        <title>Analysis of 21 Apiospora genomes using comparative genomics revels a genus with tremendous synthesis potential of carbohydrate active enzymes and secondary metabolites.</title>
        <authorList>
            <person name="Sorensen T."/>
        </authorList>
    </citation>
    <scope>NUCLEOTIDE SEQUENCE [LARGE SCALE GENOMIC DNA]</scope>
    <source>
        <strain evidence="9 10">CBS 83171</strain>
    </source>
</reference>
<comment type="cofactor">
    <cofactor evidence="1">
        <name>heme</name>
        <dbReference type="ChEBI" id="CHEBI:30413"/>
    </cofactor>
</comment>
<dbReference type="SUPFAM" id="SSF48264">
    <property type="entry name" value="Cytochrome P450"/>
    <property type="match status" value="1"/>
</dbReference>
<keyword evidence="10" id="KW-1185">Reference proteome</keyword>
<dbReference type="InterPro" id="IPR036396">
    <property type="entry name" value="Cyt_P450_sf"/>
</dbReference>
<dbReference type="Pfam" id="PF00067">
    <property type="entry name" value="p450"/>
    <property type="match status" value="1"/>
</dbReference>
<keyword evidence="4 8" id="KW-0479">Metal-binding</keyword>
<protein>
    <submittedName>
        <fullName evidence="9">Cytochrome P450 monooxygenase alt3</fullName>
    </submittedName>
</protein>
<dbReference type="InterPro" id="IPR017972">
    <property type="entry name" value="Cyt_P450_CS"/>
</dbReference>
<dbReference type="InterPro" id="IPR001128">
    <property type="entry name" value="Cyt_P450"/>
</dbReference>
<dbReference type="InterPro" id="IPR050121">
    <property type="entry name" value="Cytochrome_P450_monoxygenase"/>
</dbReference>
<evidence type="ECO:0000256" key="2">
    <source>
        <dbReference type="ARBA" id="ARBA00010617"/>
    </source>
</evidence>
<accession>A0ABR1UPU0</accession>
<evidence type="ECO:0000313" key="9">
    <source>
        <dbReference type="EMBL" id="KAK8059868.1"/>
    </source>
</evidence>
<dbReference type="PANTHER" id="PTHR24305:SF230">
    <property type="entry name" value="P450, PUTATIVE (EUROFUNG)-RELATED"/>
    <property type="match status" value="1"/>
</dbReference>
<keyword evidence="5 8" id="KW-0560">Oxidoreductase</keyword>
<gene>
    <name evidence="9" type="ORF">PG996_009798</name>
</gene>
<dbReference type="GO" id="GO:0004497">
    <property type="term" value="F:monooxygenase activity"/>
    <property type="evidence" value="ECO:0007669"/>
    <property type="project" value="UniProtKB-KW"/>
</dbReference>
<dbReference type="Gene3D" id="1.10.630.10">
    <property type="entry name" value="Cytochrome P450"/>
    <property type="match status" value="1"/>
</dbReference>
<keyword evidence="6 8" id="KW-0408">Iron</keyword>
<name>A0ABR1UPU0_9PEZI</name>
<dbReference type="PROSITE" id="PS00086">
    <property type="entry name" value="CYTOCHROME_P450"/>
    <property type="match status" value="1"/>
</dbReference>
<evidence type="ECO:0000256" key="6">
    <source>
        <dbReference type="ARBA" id="ARBA00023004"/>
    </source>
</evidence>
<evidence type="ECO:0000256" key="1">
    <source>
        <dbReference type="ARBA" id="ARBA00001971"/>
    </source>
</evidence>
<keyword evidence="3 8" id="KW-0349">Heme</keyword>
<dbReference type="CDD" id="cd11058">
    <property type="entry name" value="CYP60B-like"/>
    <property type="match status" value="1"/>
</dbReference>
<evidence type="ECO:0000256" key="4">
    <source>
        <dbReference type="ARBA" id="ARBA00022723"/>
    </source>
</evidence>
<sequence length="497" mass="55718">MLLSDLPALSATRLIAGSLASLAIYLLGRVLYNIFLHPLRLGSVATPWIITSLRGDLAWSLLALHERYGPVVRIAPDELSYTGAGDAWKKIYGRRGPDEFVKCLDGRAIAGSNIRATAANGIISAPHDKHARLRRAVAPAFSERALREQEDCLQLYTGKLMEQLRRCCRDVGSGPQDMQRWYSLFAFDVMSDLAFGQAVGCLDNVDQPWLQVLGARTKSIVWYQVLIYYGLDRWAKYFTPASLMAVRQKHVAMTSAKVQKRLQQKEDRKDFISYLLQNKTETLTNRELVMMASSFIVAGSGTSSAALAGITYLLCKNPDKYKNLCDEVRSAFTSEAEITLESTSRLSYLKAAIEEGLRLYPPSPSTFPRFVPPGKGEEIEGQWVPGGAAVGVHQFSAGRMEHNFKDAISFIPERWLPLSQGAEFVNDNRAAMQPFSYGPRNCIGVNMAYAEMRLVLARLLWNFDIELLDDQWMAKQKTWLVWHKIPLPINLKSVKAM</sequence>
<keyword evidence="7 8" id="KW-0503">Monooxygenase</keyword>
<dbReference type="PRINTS" id="PR00385">
    <property type="entry name" value="P450"/>
</dbReference>
<organism evidence="9 10">
    <name type="scientific">Apiospora saccharicola</name>
    <dbReference type="NCBI Taxonomy" id="335842"/>
    <lineage>
        <taxon>Eukaryota</taxon>
        <taxon>Fungi</taxon>
        <taxon>Dikarya</taxon>
        <taxon>Ascomycota</taxon>
        <taxon>Pezizomycotina</taxon>
        <taxon>Sordariomycetes</taxon>
        <taxon>Xylariomycetidae</taxon>
        <taxon>Amphisphaeriales</taxon>
        <taxon>Apiosporaceae</taxon>
        <taxon>Apiospora</taxon>
    </lineage>
</organism>
<evidence type="ECO:0000256" key="3">
    <source>
        <dbReference type="ARBA" id="ARBA00022617"/>
    </source>
</evidence>
<evidence type="ECO:0000256" key="5">
    <source>
        <dbReference type="ARBA" id="ARBA00023002"/>
    </source>
</evidence>
<evidence type="ECO:0000256" key="7">
    <source>
        <dbReference type="ARBA" id="ARBA00023033"/>
    </source>
</evidence>
<comment type="similarity">
    <text evidence="2 8">Belongs to the cytochrome P450 family.</text>
</comment>